<feature type="region of interest" description="Disordered" evidence="17">
    <location>
        <begin position="30"/>
        <end position="49"/>
    </location>
</feature>
<comment type="caution">
    <text evidence="19">The sequence shown here is derived from an EMBL/GenBank/DDBJ whole genome shotgun (WGS) entry which is preliminary data.</text>
</comment>
<evidence type="ECO:0000256" key="2">
    <source>
        <dbReference type="ARBA" id="ARBA00005653"/>
    </source>
</evidence>
<evidence type="ECO:0000313" key="20">
    <source>
        <dbReference type="Proteomes" id="UP001158986"/>
    </source>
</evidence>
<evidence type="ECO:0000256" key="5">
    <source>
        <dbReference type="ARBA" id="ARBA00022568"/>
    </source>
</evidence>
<evidence type="ECO:0000256" key="15">
    <source>
        <dbReference type="ARBA" id="ARBA00023303"/>
    </source>
</evidence>
<keyword evidence="14" id="KW-0472">Membrane</keyword>
<keyword evidence="6" id="KW-0107">Calcium channel</keyword>
<feature type="compositionally biased region" description="Polar residues" evidence="17">
    <location>
        <begin position="30"/>
        <end position="47"/>
    </location>
</feature>
<keyword evidence="9" id="KW-0999">Mitochondrion inner membrane</keyword>
<dbReference type="Pfam" id="PF03179">
    <property type="entry name" value="V-ATPase_G"/>
    <property type="match status" value="1"/>
</dbReference>
<comment type="similarity">
    <text evidence="2">Belongs to the MCU (TC 1.A.77) family.</text>
</comment>
<organism evidence="19 20">
    <name type="scientific">Peronospora belbahrii</name>
    <dbReference type="NCBI Taxonomy" id="622444"/>
    <lineage>
        <taxon>Eukaryota</taxon>
        <taxon>Sar</taxon>
        <taxon>Stramenopiles</taxon>
        <taxon>Oomycota</taxon>
        <taxon>Peronosporomycetes</taxon>
        <taxon>Peronosporales</taxon>
        <taxon>Peronosporaceae</taxon>
        <taxon>Peronospora</taxon>
    </lineage>
</organism>
<keyword evidence="7" id="KW-0812">Transmembrane</keyword>
<evidence type="ECO:0000256" key="11">
    <source>
        <dbReference type="ARBA" id="ARBA00022989"/>
    </source>
</evidence>
<comment type="subcellular location">
    <subcellularLocation>
        <location evidence="1">Mitochondrion inner membrane</location>
        <topology evidence="1">Multi-pass membrane protein</topology>
    </subcellularLocation>
</comment>
<evidence type="ECO:0000256" key="10">
    <source>
        <dbReference type="ARBA" id="ARBA00022837"/>
    </source>
</evidence>
<evidence type="ECO:0000256" key="14">
    <source>
        <dbReference type="ARBA" id="ARBA00023136"/>
    </source>
</evidence>
<evidence type="ECO:0000256" key="1">
    <source>
        <dbReference type="ARBA" id="ARBA00004448"/>
    </source>
</evidence>
<dbReference type="PANTHER" id="PTHR13462">
    <property type="entry name" value="CALCIUM UNIPORTER PROTEIN, MITOCHONDRIAL"/>
    <property type="match status" value="1"/>
</dbReference>
<evidence type="ECO:0000256" key="17">
    <source>
        <dbReference type="SAM" id="MobiDB-lite"/>
    </source>
</evidence>
<dbReference type="InterPro" id="IPR039055">
    <property type="entry name" value="MCU_fam"/>
</dbReference>
<evidence type="ECO:0000256" key="7">
    <source>
        <dbReference type="ARBA" id="ARBA00022692"/>
    </source>
</evidence>
<reference evidence="19 20" key="1">
    <citation type="submission" date="2021-11" db="EMBL/GenBank/DDBJ databases">
        <authorList>
            <person name="Islam A."/>
            <person name="Islam S."/>
            <person name="Flora M.S."/>
            <person name="Rahman M."/>
            <person name="Ziaur R.M."/>
            <person name="Epstein J.H."/>
            <person name="Hassan M."/>
            <person name="Klassen M."/>
            <person name="Woodard K."/>
            <person name="Webb A."/>
            <person name="Webby R.J."/>
            <person name="El Zowalaty M.E."/>
        </authorList>
    </citation>
    <scope>NUCLEOTIDE SEQUENCE [LARGE SCALE GENOMIC DNA]</scope>
    <source>
        <strain evidence="19">Pbs1</strain>
    </source>
</reference>
<gene>
    <name evidence="19" type="ORF">PBS001_LOCUS70</name>
</gene>
<feature type="domain" description="Calcium uniporter protein C-terminal" evidence="18">
    <location>
        <begin position="193"/>
        <end position="360"/>
    </location>
</feature>
<evidence type="ECO:0000256" key="3">
    <source>
        <dbReference type="ARBA" id="ARBA00010066"/>
    </source>
</evidence>
<protein>
    <recommendedName>
        <fullName evidence="18">Calcium uniporter protein C-terminal domain-containing protein</fullName>
    </recommendedName>
</protein>
<evidence type="ECO:0000259" key="18">
    <source>
        <dbReference type="Pfam" id="PF04678"/>
    </source>
</evidence>
<dbReference type="Proteomes" id="UP001158986">
    <property type="component" value="Unassembled WGS sequence"/>
</dbReference>
<evidence type="ECO:0000256" key="6">
    <source>
        <dbReference type="ARBA" id="ARBA00022673"/>
    </source>
</evidence>
<dbReference type="Pfam" id="PF04678">
    <property type="entry name" value="MCU"/>
    <property type="match status" value="1"/>
</dbReference>
<accession>A0ABN8CJH5</accession>
<name>A0ABN8CJH5_9STRA</name>
<dbReference type="InterPro" id="IPR006769">
    <property type="entry name" value="MCU_C"/>
</dbReference>
<dbReference type="InterPro" id="IPR005124">
    <property type="entry name" value="V-ATPase_G"/>
</dbReference>
<dbReference type="NCBIfam" id="TIGR01147">
    <property type="entry name" value="V_ATP_synt_G"/>
    <property type="match status" value="1"/>
</dbReference>
<dbReference type="PANTHER" id="PTHR13462:SF10">
    <property type="entry name" value="CALCIUM UNIPORTER PROTEIN, MITOCHONDRIAL"/>
    <property type="match status" value="1"/>
</dbReference>
<evidence type="ECO:0000313" key="19">
    <source>
        <dbReference type="EMBL" id="CAH0513253.1"/>
    </source>
</evidence>
<evidence type="ECO:0000256" key="12">
    <source>
        <dbReference type="ARBA" id="ARBA00023065"/>
    </source>
</evidence>
<keyword evidence="4" id="KW-0813">Transport</keyword>
<keyword evidence="20" id="KW-1185">Reference proteome</keyword>
<sequence length="509" mass="58042">MTSRSFLSLRWYSTSIRTLRVYHSSSGSASTRAIQRHSNGQVSSQDLTRPHLSVRNAAKGLGQLDIFVPLPGLKGLTRLKIQDSSASVKNLIDTVKEADSLLQTVEIAIPTGTKVAHTVRLEELTSMAFCLRLNHVNILVENDATSINECTIRGEHAAFASVKAEIETNPRLLLPLQEFYRLCHNVGADETVATKWLRELQRRNLVVHFDQSRNPQLENAVILRPNSLESRLTLHNALDSELYNLKHDRRVKESELMALKRSLQKLQQVENTVLVAAHRLPNAQKWMGLTGLTGFYGILMYCVWDVYSWDVMEPITYFIGFTAVLGNSFYSTITKKDPTYSNIWQKRYAKRVAMLSQKRKHRREDLIELKARMTDLENDILLVDGFPPIIIIHVTNMAANQSIKELLAAENKASKIISEARQERGERLKQAKFEAEAEITAYRKQMEQSFQMSNNNDLMGNDPNILEEETQREIQTMQTEFYQNKQAVIALMGQHAVRVQIRVPEARKA</sequence>
<evidence type="ECO:0000256" key="16">
    <source>
        <dbReference type="ARBA" id="ARBA00036634"/>
    </source>
</evidence>
<keyword evidence="13" id="KW-0496">Mitochondrion</keyword>
<keyword evidence="10" id="KW-0106">Calcium</keyword>
<dbReference type="Gene3D" id="1.20.5.2950">
    <property type="match status" value="1"/>
</dbReference>
<evidence type="ECO:0000256" key="9">
    <source>
        <dbReference type="ARBA" id="ARBA00022792"/>
    </source>
</evidence>
<evidence type="ECO:0000256" key="13">
    <source>
        <dbReference type="ARBA" id="ARBA00023128"/>
    </source>
</evidence>
<evidence type="ECO:0000256" key="8">
    <source>
        <dbReference type="ARBA" id="ARBA00022781"/>
    </source>
</evidence>
<keyword evidence="5" id="KW-0109">Calcium transport</keyword>
<keyword evidence="12" id="KW-0406">Ion transport</keyword>
<comment type="similarity">
    <text evidence="3">Belongs to the V-ATPase G subunit family.</text>
</comment>
<keyword evidence="15" id="KW-0407">Ion channel</keyword>
<keyword evidence="8" id="KW-0375">Hydrogen ion transport</keyword>
<proteinExistence type="inferred from homology"/>
<comment type="catalytic activity">
    <reaction evidence="16">
        <text>Ca(2+)(in) = Ca(2+)(out)</text>
        <dbReference type="Rhea" id="RHEA:29671"/>
        <dbReference type="ChEBI" id="CHEBI:29108"/>
    </reaction>
</comment>
<keyword evidence="11" id="KW-1133">Transmembrane helix</keyword>
<dbReference type="EMBL" id="CAKLCB010000007">
    <property type="protein sequence ID" value="CAH0513253.1"/>
    <property type="molecule type" value="Genomic_DNA"/>
</dbReference>
<evidence type="ECO:0000256" key="4">
    <source>
        <dbReference type="ARBA" id="ARBA00022448"/>
    </source>
</evidence>